<evidence type="ECO:0000313" key="3">
    <source>
        <dbReference type="EMBL" id="MCL7045240.1"/>
    </source>
</evidence>
<keyword evidence="2" id="KW-0472">Membrane</keyword>
<comment type="caution">
    <text evidence="3">The sequence shown here is derived from an EMBL/GenBank/DDBJ whole genome shotgun (WGS) entry which is preliminary data.</text>
</comment>
<evidence type="ECO:0000313" key="4">
    <source>
        <dbReference type="Proteomes" id="UP001177140"/>
    </source>
</evidence>
<dbReference type="GO" id="GO:0031464">
    <property type="term" value="C:Cul4A-RING E3 ubiquitin ligase complex"/>
    <property type="evidence" value="ECO:0007669"/>
    <property type="project" value="TreeGrafter"/>
</dbReference>
<accession>A0AA42AZ66</accession>
<feature type="transmembrane region" description="Helical" evidence="2">
    <location>
        <begin position="96"/>
        <end position="124"/>
    </location>
</feature>
<keyword evidence="2" id="KW-0812">Transmembrane</keyword>
<feature type="transmembrane region" description="Helical" evidence="2">
    <location>
        <begin position="145"/>
        <end position="167"/>
    </location>
</feature>
<evidence type="ECO:0000256" key="2">
    <source>
        <dbReference type="SAM" id="Phobius"/>
    </source>
</evidence>
<reference evidence="3" key="1">
    <citation type="submission" date="2022-03" db="EMBL/GenBank/DDBJ databases">
        <title>A functionally conserved STORR gene fusion in Papaver species that diverged 16.8 million years ago.</title>
        <authorList>
            <person name="Catania T."/>
        </authorList>
    </citation>
    <scope>NUCLEOTIDE SEQUENCE</scope>
    <source>
        <strain evidence="3">S-191538</strain>
    </source>
</reference>
<dbReference type="GO" id="GO:0016567">
    <property type="term" value="P:protein ubiquitination"/>
    <property type="evidence" value="ECO:0007669"/>
    <property type="project" value="TreeGrafter"/>
</dbReference>
<protein>
    <recommendedName>
        <fullName evidence="5">Transmembrane protein</fullName>
    </recommendedName>
</protein>
<dbReference type="EMBL" id="JAJJMA010267463">
    <property type="protein sequence ID" value="MCL7045240.1"/>
    <property type="molecule type" value="Genomic_DNA"/>
</dbReference>
<sequence>MVQSQQKRVSRRNKSVLISALITFLFFGFSFVCTSAEPFISKLETRSSGSLYYRHDQDYKVNETDSFGHVARQLLGKSEPPTYRHKWPAMKVGWRIIVGTIVGFFGAAFGSVGGVGGGGIYVPMLTLVIGFDSKTSVPISKCKNYIRVLLVFNFPYIYVLSTLVSLAQNTTVSDMQTISRGRTVIVDMQTIYKGRREFVPES</sequence>
<dbReference type="AlphaFoldDB" id="A0AA42AZ66"/>
<evidence type="ECO:0008006" key="5">
    <source>
        <dbReference type="Google" id="ProtNLM"/>
    </source>
</evidence>
<dbReference type="PANTHER" id="PTHR14255">
    <property type="entry name" value="CEREBLON"/>
    <property type="match status" value="1"/>
</dbReference>
<evidence type="ECO:0000256" key="1">
    <source>
        <dbReference type="ARBA" id="ARBA00009142"/>
    </source>
</evidence>
<organism evidence="3 4">
    <name type="scientific">Papaver nudicaule</name>
    <name type="common">Iceland poppy</name>
    <dbReference type="NCBI Taxonomy" id="74823"/>
    <lineage>
        <taxon>Eukaryota</taxon>
        <taxon>Viridiplantae</taxon>
        <taxon>Streptophyta</taxon>
        <taxon>Embryophyta</taxon>
        <taxon>Tracheophyta</taxon>
        <taxon>Spermatophyta</taxon>
        <taxon>Magnoliopsida</taxon>
        <taxon>Ranunculales</taxon>
        <taxon>Papaveraceae</taxon>
        <taxon>Papaveroideae</taxon>
        <taxon>Papaver</taxon>
    </lineage>
</organism>
<comment type="similarity">
    <text evidence="1">Belongs to the 4-toluene sulfonate uptake permease (TSUP) (TC 2.A.102) family.</text>
</comment>
<gene>
    <name evidence="3" type="ORF">MKW94_028179</name>
</gene>
<name>A0AA42AZ66_PAPNU</name>
<keyword evidence="2" id="KW-1133">Transmembrane helix</keyword>
<dbReference type="Proteomes" id="UP001177140">
    <property type="component" value="Unassembled WGS sequence"/>
</dbReference>
<keyword evidence="4" id="KW-1185">Reference proteome</keyword>
<dbReference type="PANTHER" id="PTHR14255:SF48">
    <property type="entry name" value="SULFITE EXPORTER TAUE_SAFE FAMILY PROTEIN 3-LIKE"/>
    <property type="match status" value="1"/>
</dbReference>
<proteinExistence type="inferred from homology"/>